<name>A0A6C0LFD3_9ZZZZ</name>
<sequence length="65" mass="7830">MDDIIDNFGYISISENNELLTYIRTLDIDYNLKKYLYDLIKNDNHTDYLTIYNICMENDIELPPF</sequence>
<proteinExistence type="predicted"/>
<evidence type="ECO:0000313" key="1">
    <source>
        <dbReference type="EMBL" id="QHU27902.1"/>
    </source>
</evidence>
<dbReference type="EMBL" id="MN740465">
    <property type="protein sequence ID" value="QHU27902.1"/>
    <property type="molecule type" value="Genomic_DNA"/>
</dbReference>
<dbReference type="AlphaFoldDB" id="A0A6C0LFD3"/>
<protein>
    <submittedName>
        <fullName evidence="1">Uncharacterized protein</fullName>
    </submittedName>
</protein>
<accession>A0A6C0LFD3</accession>
<organism evidence="1">
    <name type="scientific">viral metagenome</name>
    <dbReference type="NCBI Taxonomy" id="1070528"/>
    <lineage>
        <taxon>unclassified sequences</taxon>
        <taxon>metagenomes</taxon>
        <taxon>organismal metagenomes</taxon>
    </lineage>
</organism>
<reference evidence="1" key="1">
    <citation type="journal article" date="2020" name="Nature">
        <title>Giant virus diversity and host interactions through global metagenomics.</title>
        <authorList>
            <person name="Schulz F."/>
            <person name="Roux S."/>
            <person name="Paez-Espino D."/>
            <person name="Jungbluth S."/>
            <person name="Walsh D.A."/>
            <person name="Denef V.J."/>
            <person name="McMahon K.D."/>
            <person name="Konstantinidis K.T."/>
            <person name="Eloe-Fadrosh E.A."/>
            <person name="Kyrpides N.C."/>
            <person name="Woyke T."/>
        </authorList>
    </citation>
    <scope>NUCLEOTIDE SEQUENCE</scope>
    <source>
        <strain evidence="1">GVMAG-M-3300027769-26</strain>
    </source>
</reference>